<dbReference type="PANTHER" id="PTHR10963:SF60">
    <property type="entry name" value="GRAM-NEGATIVE BACTERIA-BINDING PROTEIN 1-RELATED"/>
    <property type="match status" value="1"/>
</dbReference>
<organism evidence="3 4">
    <name type="scientific">Phialemonium thermophilum</name>
    <dbReference type="NCBI Taxonomy" id="223376"/>
    <lineage>
        <taxon>Eukaryota</taxon>
        <taxon>Fungi</taxon>
        <taxon>Dikarya</taxon>
        <taxon>Ascomycota</taxon>
        <taxon>Pezizomycotina</taxon>
        <taxon>Sordariomycetes</taxon>
        <taxon>Sordariomycetidae</taxon>
        <taxon>Cephalothecales</taxon>
        <taxon>Cephalothecaceae</taxon>
        <taxon>Phialemonium</taxon>
    </lineage>
</organism>
<dbReference type="InterPro" id="IPR013320">
    <property type="entry name" value="ConA-like_dom_sf"/>
</dbReference>
<reference evidence="3 4" key="1">
    <citation type="journal article" date="2024" name="Commun. Biol.">
        <title>Comparative genomic analysis of thermophilic fungi reveals convergent evolutionary adaptations and gene losses.</title>
        <authorList>
            <person name="Steindorff A.S."/>
            <person name="Aguilar-Pontes M.V."/>
            <person name="Robinson A.J."/>
            <person name="Andreopoulos B."/>
            <person name="LaButti K."/>
            <person name="Kuo A."/>
            <person name="Mondo S."/>
            <person name="Riley R."/>
            <person name="Otillar R."/>
            <person name="Haridas S."/>
            <person name="Lipzen A."/>
            <person name="Grimwood J."/>
            <person name="Schmutz J."/>
            <person name="Clum A."/>
            <person name="Reid I.D."/>
            <person name="Moisan M.C."/>
            <person name="Butler G."/>
            <person name="Nguyen T.T.M."/>
            <person name="Dewar K."/>
            <person name="Conant G."/>
            <person name="Drula E."/>
            <person name="Henrissat B."/>
            <person name="Hansel C."/>
            <person name="Singer S."/>
            <person name="Hutchinson M.I."/>
            <person name="de Vries R.P."/>
            <person name="Natvig D.O."/>
            <person name="Powell A.J."/>
            <person name="Tsang A."/>
            <person name="Grigoriev I.V."/>
        </authorList>
    </citation>
    <scope>NUCLEOTIDE SEQUENCE [LARGE SCALE GENOMIC DNA]</scope>
    <source>
        <strain evidence="3 4">ATCC 24622</strain>
    </source>
</reference>
<sequence length="324" mass="34358">MLTTTIWTVLLLFLSRANSAPLGTELENRVMRITAPAGFSQVLFLDDFSSQEAGALPSSSKWNIDTGTSYPGGPAHWGTNEIQTYTDSPANIAITPNGTLRITPLYGESSGKSKARGGWTSARIETTAAHNFSCQPGARLRMEATLRVGSAPAAAQMGIWPAFWSLGAAFRGHYEDWPRAGEIDILETLNGAPTVWQTVHCGTAPAGGPCHETDGIGATAPLSRGGQWHTVAVEIDRTNAAGDWREETITWFVDGDATFHVSGAVVGDLDAWTSLARAPRFLLLNVACGGSFPDAVARTRTPTSQTAGGEGSAMEVKYVAVFST</sequence>
<dbReference type="InterPro" id="IPR000757">
    <property type="entry name" value="Beta-glucanase-like"/>
</dbReference>
<evidence type="ECO:0000313" key="4">
    <source>
        <dbReference type="Proteomes" id="UP001586593"/>
    </source>
</evidence>
<dbReference type="SUPFAM" id="SSF49899">
    <property type="entry name" value="Concanavalin A-like lectins/glucanases"/>
    <property type="match status" value="1"/>
</dbReference>
<comment type="caution">
    <text evidence="3">The sequence shown here is derived from an EMBL/GenBank/DDBJ whole genome shotgun (WGS) entry which is preliminary data.</text>
</comment>
<dbReference type="PROSITE" id="PS51762">
    <property type="entry name" value="GH16_2"/>
    <property type="match status" value="1"/>
</dbReference>
<feature type="chain" id="PRO_5046893431" description="GH16 domain-containing protein" evidence="1">
    <location>
        <begin position="20"/>
        <end position="324"/>
    </location>
</feature>
<gene>
    <name evidence="3" type="ORF">VTK73DRAFT_5820</name>
</gene>
<feature type="domain" description="GH16" evidence="2">
    <location>
        <begin position="28"/>
        <end position="324"/>
    </location>
</feature>
<keyword evidence="4" id="KW-1185">Reference proteome</keyword>
<dbReference type="Gene3D" id="2.60.120.200">
    <property type="match status" value="1"/>
</dbReference>
<evidence type="ECO:0000313" key="3">
    <source>
        <dbReference type="EMBL" id="KAL1864517.1"/>
    </source>
</evidence>
<name>A0ABR3WM01_9PEZI</name>
<protein>
    <recommendedName>
        <fullName evidence="2">GH16 domain-containing protein</fullName>
    </recommendedName>
</protein>
<dbReference type="Proteomes" id="UP001586593">
    <property type="component" value="Unassembled WGS sequence"/>
</dbReference>
<dbReference type="PANTHER" id="PTHR10963">
    <property type="entry name" value="GLYCOSYL HYDROLASE-RELATED"/>
    <property type="match status" value="1"/>
</dbReference>
<evidence type="ECO:0000256" key="1">
    <source>
        <dbReference type="SAM" id="SignalP"/>
    </source>
</evidence>
<evidence type="ECO:0000259" key="2">
    <source>
        <dbReference type="PROSITE" id="PS51762"/>
    </source>
</evidence>
<dbReference type="Pfam" id="PF26113">
    <property type="entry name" value="GH16_XgeA"/>
    <property type="match status" value="1"/>
</dbReference>
<keyword evidence="1" id="KW-0732">Signal</keyword>
<dbReference type="CDD" id="cd02182">
    <property type="entry name" value="GH16_Strep_laminarinase_like"/>
    <property type="match status" value="1"/>
</dbReference>
<feature type="signal peptide" evidence="1">
    <location>
        <begin position="1"/>
        <end position="19"/>
    </location>
</feature>
<dbReference type="InterPro" id="IPR050546">
    <property type="entry name" value="Glycosyl_Hydrlase_16"/>
</dbReference>
<accession>A0ABR3WM01</accession>
<proteinExistence type="predicted"/>
<dbReference type="EMBL" id="JAZHXJ010000326">
    <property type="protein sequence ID" value="KAL1864517.1"/>
    <property type="molecule type" value="Genomic_DNA"/>
</dbReference>